<dbReference type="InterPro" id="IPR024969">
    <property type="entry name" value="EIF3F/CSN6-like_C"/>
</dbReference>
<gene>
    <name evidence="6" type="ORF">FNF27_03085</name>
    <name evidence="5" type="ORF">FNF28_02356</name>
    <name evidence="3" type="ORF">FNF29_05066</name>
    <name evidence="4" type="ORF">FNF31_01079</name>
</gene>
<dbReference type="InterPro" id="IPR037518">
    <property type="entry name" value="MPN"/>
</dbReference>
<evidence type="ECO:0000313" key="5">
    <source>
        <dbReference type="EMBL" id="KAA0168809.1"/>
    </source>
</evidence>
<dbReference type="OMA" id="HAMSIKT"/>
<feature type="compositionally biased region" description="Basic and acidic residues" evidence="1">
    <location>
        <begin position="318"/>
        <end position="330"/>
    </location>
</feature>
<protein>
    <recommendedName>
        <fullName evidence="2">MPN domain-containing protein</fullName>
    </recommendedName>
</protein>
<dbReference type="GO" id="GO:0008237">
    <property type="term" value="F:metallopeptidase activity"/>
    <property type="evidence" value="ECO:0007669"/>
    <property type="project" value="InterPro"/>
</dbReference>
<dbReference type="GO" id="GO:0043161">
    <property type="term" value="P:proteasome-mediated ubiquitin-dependent protein catabolic process"/>
    <property type="evidence" value="ECO:0007669"/>
    <property type="project" value="TreeGrafter"/>
</dbReference>
<evidence type="ECO:0000313" key="6">
    <source>
        <dbReference type="EMBL" id="KAA0175385.1"/>
    </source>
</evidence>
<dbReference type="Gene3D" id="3.40.140.10">
    <property type="entry name" value="Cytidine Deaminase, domain 2"/>
    <property type="match status" value="1"/>
</dbReference>
<dbReference type="EMBL" id="VLTN01000032">
    <property type="protein sequence ID" value="KAA0150729.1"/>
    <property type="molecule type" value="Genomic_DNA"/>
</dbReference>
<accession>A0A5A8DP50</accession>
<dbReference type="PANTHER" id="PTHR10540">
    <property type="entry name" value="EUKARYOTIC TRANSLATION INITIATION FACTOR 3 SUBUNIT F-RELATED"/>
    <property type="match status" value="1"/>
</dbReference>
<dbReference type="Proteomes" id="UP000322899">
    <property type="component" value="Unassembled WGS sequence"/>
</dbReference>
<dbReference type="PROSITE" id="PS50249">
    <property type="entry name" value="MPN"/>
    <property type="match status" value="1"/>
</dbReference>
<name>A0A5A8DP50_CAFRO</name>
<evidence type="ECO:0000259" key="2">
    <source>
        <dbReference type="PROSITE" id="PS50249"/>
    </source>
</evidence>
<dbReference type="Proteomes" id="UP000323011">
    <property type="component" value="Unassembled WGS sequence"/>
</dbReference>
<organism evidence="4 10">
    <name type="scientific">Cafeteria roenbergensis</name>
    <name type="common">Marine flagellate</name>
    <dbReference type="NCBI Taxonomy" id="33653"/>
    <lineage>
        <taxon>Eukaryota</taxon>
        <taxon>Sar</taxon>
        <taxon>Stramenopiles</taxon>
        <taxon>Bigyra</taxon>
        <taxon>Opalozoa</taxon>
        <taxon>Bicosoecida</taxon>
        <taxon>Cafeteriaceae</taxon>
        <taxon>Cafeteria</taxon>
    </lineage>
</organism>
<dbReference type="Pfam" id="PF01398">
    <property type="entry name" value="JAB"/>
    <property type="match status" value="1"/>
</dbReference>
<dbReference type="EMBL" id="VLTL01000026">
    <property type="protein sequence ID" value="KAA0168809.1"/>
    <property type="molecule type" value="Genomic_DNA"/>
</dbReference>
<comment type="caution">
    <text evidence="4">The sequence shown here is derived from an EMBL/GenBank/DDBJ whole genome shotgun (WGS) entry which is preliminary data.</text>
</comment>
<dbReference type="EMBL" id="VLTM01000006">
    <property type="protein sequence ID" value="KAA0167193.1"/>
    <property type="molecule type" value="Genomic_DNA"/>
</dbReference>
<dbReference type="Proteomes" id="UP000324907">
    <property type="component" value="Unassembled WGS sequence"/>
</dbReference>
<dbReference type="OrthoDB" id="10256771at2759"/>
<dbReference type="SMART" id="SM00232">
    <property type="entry name" value="JAB_MPN"/>
    <property type="match status" value="1"/>
</dbReference>
<dbReference type="Pfam" id="PF13012">
    <property type="entry name" value="MitMem_reg"/>
    <property type="match status" value="1"/>
</dbReference>
<evidence type="ECO:0000313" key="10">
    <source>
        <dbReference type="Proteomes" id="UP000325113"/>
    </source>
</evidence>
<evidence type="ECO:0000313" key="4">
    <source>
        <dbReference type="EMBL" id="KAA0167193.1"/>
    </source>
</evidence>
<dbReference type="AlphaFoldDB" id="A0A5A8DP50"/>
<feature type="region of interest" description="Disordered" evidence="1">
    <location>
        <begin position="308"/>
        <end position="336"/>
    </location>
</feature>
<dbReference type="InterPro" id="IPR000555">
    <property type="entry name" value="JAMM/MPN+_dom"/>
</dbReference>
<evidence type="ECO:0000313" key="9">
    <source>
        <dbReference type="Proteomes" id="UP000324907"/>
    </source>
</evidence>
<evidence type="ECO:0000313" key="8">
    <source>
        <dbReference type="Proteomes" id="UP000323011"/>
    </source>
</evidence>
<dbReference type="PANTHER" id="PTHR10540:SF7">
    <property type="entry name" value="26S PROTEASOME NON-ATPASE REGULATORY SUBUNIT 7"/>
    <property type="match status" value="1"/>
</dbReference>
<evidence type="ECO:0000256" key="1">
    <source>
        <dbReference type="SAM" id="MobiDB-lite"/>
    </source>
</evidence>
<dbReference type="EMBL" id="VLTO01000014">
    <property type="protein sequence ID" value="KAA0175385.1"/>
    <property type="molecule type" value="Genomic_DNA"/>
</dbReference>
<dbReference type="GO" id="GO:0000502">
    <property type="term" value="C:proteasome complex"/>
    <property type="evidence" value="ECO:0007669"/>
    <property type="project" value="TreeGrafter"/>
</dbReference>
<dbReference type="Proteomes" id="UP000325113">
    <property type="component" value="Unassembled WGS sequence"/>
</dbReference>
<keyword evidence="8" id="KW-1185">Reference proteome</keyword>
<evidence type="ECO:0000313" key="3">
    <source>
        <dbReference type="EMBL" id="KAA0150729.1"/>
    </source>
</evidence>
<feature type="region of interest" description="Disordered" evidence="1">
    <location>
        <begin position="1"/>
        <end position="20"/>
    </location>
</feature>
<reference evidence="7 8" key="1">
    <citation type="submission" date="2019-07" db="EMBL/GenBank/DDBJ databases">
        <title>Genomes of Cafeteria roenbergensis.</title>
        <authorList>
            <person name="Fischer M.G."/>
            <person name="Hackl T."/>
            <person name="Roman M."/>
        </authorList>
    </citation>
    <scope>NUCLEOTIDE SEQUENCE [LARGE SCALE GENOMIC DNA]</scope>
    <source>
        <strain evidence="3 8">BVI</strain>
        <strain evidence="4 10">Cflag</strain>
        <strain evidence="6 7">E4-10P</strain>
        <strain evidence="5 9">RCC970-E3</strain>
    </source>
</reference>
<sequence length="336" mass="36317">MAAAAAASGGGPKGTSPAGGSPIEGISSVVVHPLVMLSVTDHYKRVAMNTKKRVVGMLLGHSHKGRVDVVNSFAVPFAEDPTDPKVWFLDHFYLDKMYKMFRKVAIKEKLIGFYSTGPDVKAADIGIDELLRSKGVAHPVFVVIDVRPHVEGMPVQTYATREVMTDARVVERQFEHLPNEIGASETEEVAVEHLLREVNDPSVSELGAALSAKVEGLRGLESRLVEIASYLDDVASGTLPLNREIVDNVQTMLALLPNLSVAELSESLQRETNDMHLAMMLSSLVRAVIGLHDLASNRIKYRHLDAAGEAVDDDETDAAAKAEDESKEAGKASSSK</sequence>
<feature type="domain" description="MPN" evidence="2">
    <location>
        <begin position="29"/>
        <end position="166"/>
    </location>
</feature>
<proteinExistence type="predicted"/>
<evidence type="ECO:0000313" key="7">
    <source>
        <dbReference type="Proteomes" id="UP000322899"/>
    </source>
</evidence>